<evidence type="ECO:0000256" key="2">
    <source>
        <dbReference type="ARBA" id="ARBA00009298"/>
    </source>
</evidence>
<dbReference type="GO" id="GO:0032259">
    <property type="term" value="P:methylation"/>
    <property type="evidence" value="ECO:0007669"/>
    <property type="project" value="UniProtKB-KW"/>
</dbReference>
<evidence type="ECO:0000256" key="6">
    <source>
        <dbReference type="ARBA" id="ARBA00023136"/>
    </source>
</evidence>
<evidence type="ECO:0000256" key="1">
    <source>
        <dbReference type="ARBA" id="ARBA00004651"/>
    </source>
</evidence>
<dbReference type="RefSeq" id="WP_060567620.1">
    <property type="nucleotide sequence ID" value="NZ_CP040006.1"/>
</dbReference>
<dbReference type="PRINTS" id="PR01837">
    <property type="entry name" value="MGTCSAPBPROT"/>
</dbReference>
<accession>A0A0V8RQM0</accession>
<dbReference type="PANTHER" id="PTHR33778">
    <property type="entry name" value="PROTEIN MGTC"/>
    <property type="match status" value="1"/>
</dbReference>
<dbReference type="Proteomes" id="UP000054686">
    <property type="component" value="Unassembled WGS sequence"/>
</dbReference>
<dbReference type="Pfam" id="PF02308">
    <property type="entry name" value="MgtC"/>
    <property type="match status" value="1"/>
</dbReference>
<keyword evidence="3" id="KW-1003">Cell membrane</keyword>
<keyword evidence="4 7" id="KW-0812">Transmembrane</keyword>
<dbReference type="AlphaFoldDB" id="A0A0V8RQM0"/>
<dbReference type="OrthoDB" id="9811198at2"/>
<evidence type="ECO:0000256" key="7">
    <source>
        <dbReference type="SAM" id="Phobius"/>
    </source>
</evidence>
<gene>
    <name evidence="9" type="ORF">APY09_09870</name>
</gene>
<feature type="transmembrane region" description="Helical" evidence="7">
    <location>
        <begin position="32"/>
        <end position="51"/>
    </location>
</feature>
<keyword evidence="6 7" id="KW-0472">Membrane</keyword>
<keyword evidence="5 7" id="KW-1133">Transmembrane helix</keyword>
<feature type="transmembrane region" description="Helical" evidence="7">
    <location>
        <begin position="126"/>
        <end position="144"/>
    </location>
</feature>
<organism evidence="9 10">
    <name type="scientific">Schaalia odontolytica</name>
    <dbReference type="NCBI Taxonomy" id="1660"/>
    <lineage>
        <taxon>Bacteria</taxon>
        <taxon>Bacillati</taxon>
        <taxon>Actinomycetota</taxon>
        <taxon>Actinomycetes</taxon>
        <taxon>Actinomycetales</taxon>
        <taxon>Actinomycetaceae</taxon>
        <taxon>Schaalia</taxon>
    </lineage>
</organism>
<evidence type="ECO:0000256" key="4">
    <source>
        <dbReference type="ARBA" id="ARBA00022692"/>
    </source>
</evidence>
<proteinExistence type="inferred from homology"/>
<reference evidence="9 10" key="1">
    <citation type="submission" date="2015-10" db="EMBL/GenBank/DDBJ databases">
        <title>Draft Genome of Actinomyces odontolyticus subsp. actinosynbacter strain XH001.</title>
        <authorList>
            <person name="Mclean J.S."/>
            <person name="He X."/>
        </authorList>
    </citation>
    <scope>NUCLEOTIDE SEQUENCE [LARGE SCALE GENOMIC DNA]</scope>
    <source>
        <strain evidence="9 10">XH001</strain>
    </source>
</reference>
<comment type="subcellular location">
    <subcellularLocation>
        <location evidence="1">Cell membrane</location>
        <topology evidence="1">Multi-pass membrane protein</topology>
    </subcellularLocation>
</comment>
<protein>
    <submittedName>
        <fullName evidence="9">Methyltransferase</fullName>
    </submittedName>
</protein>
<feature type="transmembrane region" description="Helical" evidence="7">
    <location>
        <begin position="6"/>
        <end position="23"/>
    </location>
</feature>
<name>A0A0V8RQM0_9ACTO</name>
<dbReference type="PANTHER" id="PTHR33778:SF1">
    <property type="entry name" value="MAGNESIUM TRANSPORTER YHID-RELATED"/>
    <property type="match status" value="1"/>
</dbReference>
<evidence type="ECO:0000256" key="5">
    <source>
        <dbReference type="ARBA" id="ARBA00022989"/>
    </source>
</evidence>
<dbReference type="EMBL" id="LLVT01000004">
    <property type="protein sequence ID" value="KSW10297.1"/>
    <property type="molecule type" value="Genomic_DNA"/>
</dbReference>
<feature type="domain" description="MgtC/SapB/SrpB/YhiD N-terminal" evidence="8">
    <location>
        <begin position="11"/>
        <end position="140"/>
    </location>
</feature>
<dbReference type="GO" id="GO:0008168">
    <property type="term" value="F:methyltransferase activity"/>
    <property type="evidence" value="ECO:0007669"/>
    <property type="project" value="UniProtKB-KW"/>
</dbReference>
<evidence type="ECO:0000256" key="3">
    <source>
        <dbReference type="ARBA" id="ARBA00022475"/>
    </source>
</evidence>
<keyword evidence="9" id="KW-0489">Methyltransferase</keyword>
<dbReference type="InterPro" id="IPR003416">
    <property type="entry name" value="MgtC/SapB/SrpB/YhiD_fam"/>
</dbReference>
<evidence type="ECO:0000313" key="10">
    <source>
        <dbReference type="Proteomes" id="UP000054686"/>
    </source>
</evidence>
<comment type="caution">
    <text evidence="9">The sequence shown here is derived from an EMBL/GenBank/DDBJ whole genome shotgun (WGS) entry which is preliminary data.</text>
</comment>
<evidence type="ECO:0000259" key="8">
    <source>
        <dbReference type="Pfam" id="PF02308"/>
    </source>
</evidence>
<comment type="similarity">
    <text evidence="2">Belongs to the MgtC/SapB family.</text>
</comment>
<evidence type="ECO:0000313" key="9">
    <source>
        <dbReference type="EMBL" id="KSW10297.1"/>
    </source>
</evidence>
<dbReference type="InterPro" id="IPR049177">
    <property type="entry name" value="MgtC_SapB_SrpB_YhiD_N"/>
</dbReference>
<sequence>MTQSLMSIGWMLLALVLSASIGLERQIRGKSAGIRTQAIVGLTACLMMLISKYGFSDILVDGITRYDPSRVASQIVSGIGFLGAGIILTRHGAIRGLTTAATIWETAAIGMACGAGLWWLAVAGTVLHFIVIALLTPLVQFILMRTHGHKVTLTIHYTPGHGVLSTILSQVSSLGWTVSAVSTHTDSSDRATTARFTAATRQDLSRSLLVTTLADLDGVAGVDISEDDDE</sequence>
<keyword evidence="9" id="KW-0808">Transferase</keyword>
<dbReference type="GO" id="GO:0005886">
    <property type="term" value="C:plasma membrane"/>
    <property type="evidence" value="ECO:0007669"/>
    <property type="project" value="UniProtKB-SubCell"/>
</dbReference>
<feature type="transmembrane region" description="Helical" evidence="7">
    <location>
        <begin position="71"/>
        <end position="89"/>
    </location>
</feature>